<name>A0ABP8FX26_9BACT</name>
<dbReference type="RefSeq" id="WP_345168387.1">
    <property type="nucleotide sequence ID" value="NZ_BAABGX010000003.1"/>
</dbReference>
<keyword evidence="1" id="KW-0812">Transmembrane</keyword>
<evidence type="ECO:0000313" key="2">
    <source>
        <dbReference type="EMBL" id="GAA4312806.1"/>
    </source>
</evidence>
<feature type="transmembrane region" description="Helical" evidence="1">
    <location>
        <begin position="37"/>
        <end position="56"/>
    </location>
</feature>
<comment type="caution">
    <text evidence="2">The sequence shown here is derived from an EMBL/GenBank/DDBJ whole genome shotgun (WGS) entry which is preliminary data.</text>
</comment>
<feature type="transmembrane region" description="Helical" evidence="1">
    <location>
        <begin position="12"/>
        <end position="30"/>
    </location>
</feature>
<reference evidence="3" key="1">
    <citation type="journal article" date="2019" name="Int. J. Syst. Evol. Microbiol.">
        <title>The Global Catalogue of Microorganisms (GCM) 10K type strain sequencing project: providing services to taxonomists for standard genome sequencing and annotation.</title>
        <authorList>
            <consortium name="The Broad Institute Genomics Platform"/>
            <consortium name="The Broad Institute Genome Sequencing Center for Infectious Disease"/>
            <person name="Wu L."/>
            <person name="Ma J."/>
        </authorList>
    </citation>
    <scope>NUCLEOTIDE SEQUENCE [LARGE SCALE GENOMIC DNA]</scope>
    <source>
        <strain evidence="3">JCM 17917</strain>
    </source>
</reference>
<proteinExistence type="predicted"/>
<dbReference type="Proteomes" id="UP001501844">
    <property type="component" value="Unassembled WGS sequence"/>
</dbReference>
<keyword evidence="1" id="KW-1133">Transmembrane helix</keyword>
<organism evidence="2 3">
    <name type="scientific">Nibribacter koreensis</name>
    <dbReference type="NCBI Taxonomy" id="1084519"/>
    <lineage>
        <taxon>Bacteria</taxon>
        <taxon>Pseudomonadati</taxon>
        <taxon>Bacteroidota</taxon>
        <taxon>Cytophagia</taxon>
        <taxon>Cytophagales</taxon>
        <taxon>Hymenobacteraceae</taxon>
        <taxon>Nibribacter</taxon>
    </lineage>
</organism>
<accession>A0ABP8FX26</accession>
<keyword evidence="3" id="KW-1185">Reference proteome</keyword>
<dbReference type="EMBL" id="BAABGX010000003">
    <property type="protein sequence ID" value="GAA4312806.1"/>
    <property type="molecule type" value="Genomic_DNA"/>
</dbReference>
<feature type="transmembrane region" description="Helical" evidence="1">
    <location>
        <begin position="116"/>
        <end position="137"/>
    </location>
</feature>
<evidence type="ECO:0000256" key="1">
    <source>
        <dbReference type="SAM" id="Phobius"/>
    </source>
</evidence>
<evidence type="ECO:0000313" key="3">
    <source>
        <dbReference type="Proteomes" id="UP001501844"/>
    </source>
</evidence>
<feature type="transmembrane region" description="Helical" evidence="1">
    <location>
        <begin position="85"/>
        <end position="104"/>
    </location>
</feature>
<keyword evidence="1" id="KW-0472">Membrane</keyword>
<sequence>MNDAHYHLLLNHLPILGSLFGALLLASGFFTKSVSVLKAGMTTILIVSLLTMPAYFTGEAAEEVVEHLPGVRHDDIEAHEEAAEFALWAMGAAGAAALMGLLTTSSRSSRSQRPKTWAVVTLFVTLGAFGVMAWTGVTGGQIRHSELHQEKLIAPAPADKK</sequence>
<protein>
    <submittedName>
        <fullName evidence="2">Uncharacterized protein</fullName>
    </submittedName>
</protein>
<gene>
    <name evidence="2" type="ORF">GCM10023183_32020</name>
</gene>